<keyword evidence="8" id="KW-1185">Reference proteome</keyword>
<dbReference type="Pfam" id="PF00488">
    <property type="entry name" value="MutS_V"/>
    <property type="match status" value="1"/>
</dbReference>
<evidence type="ECO:0000256" key="4">
    <source>
        <dbReference type="SAM" id="Coils"/>
    </source>
</evidence>
<feature type="compositionally biased region" description="Low complexity" evidence="5">
    <location>
        <begin position="553"/>
        <end position="565"/>
    </location>
</feature>
<evidence type="ECO:0000256" key="5">
    <source>
        <dbReference type="SAM" id="MobiDB-lite"/>
    </source>
</evidence>
<dbReference type="PROSITE" id="PS00486">
    <property type="entry name" value="DNA_MISMATCH_REPAIR_2"/>
    <property type="match status" value="1"/>
</dbReference>
<dbReference type="GO" id="GO:0030983">
    <property type="term" value="F:mismatched DNA binding"/>
    <property type="evidence" value="ECO:0007669"/>
    <property type="project" value="InterPro"/>
</dbReference>
<dbReference type="GO" id="GO:0140664">
    <property type="term" value="F:ATP-dependent DNA damage sensor activity"/>
    <property type="evidence" value="ECO:0007669"/>
    <property type="project" value="InterPro"/>
</dbReference>
<proteinExistence type="predicted"/>
<dbReference type="InterPro" id="IPR005747">
    <property type="entry name" value="MutS2"/>
</dbReference>
<feature type="region of interest" description="Disordered" evidence="5">
    <location>
        <begin position="553"/>
        <end position="579"/>
    </location>
</feature>
<evidence type="ECO:0000256" key="1">
    <source>
        <dbReference type="ARBA" id="ARBA00022741"/>
    </source>
</evidence>
<dbReference type="AlphaFoldDB" id="A0A250WVL6"/>
<dbReference type="GO" id="GO:0006298">
    <property type="term" value="P:mismatch repair"/>
    <property type="evidence" value="ECO:0007669"/>
    <property type="project" value="InterPro"/>
</dbReference>
<evidence type="ECO:0000313" key="8">
    <source>
        <dbReference type="Proteomes" id="UP000232323"/>
    </source>
</evidence>
<name>A0A250WVL6_9CHLO</name>
<evidence type="ECO:0000256" key="2">
    <source>
        <dbReference type="ARBA" id="ARBA00022840"/>
    </source>
</evidence>
<dbReference type="InterPro" id="IPR007696">
    <property type="entry name" value="DNA_mismatch_repair_MutS_core"/>
</dbReference>
<feature type="coiled-coil region" evidence="4">
    <location>
        <begin position="743"/>
        <end position="784"/>
    </location>
</feature>
<evidence type="ECO:0000259" key="6">
    <source>
        <dbReference type="PROSITE" id="PS00486"/>
    </source>
</evidence>
<dbReference type="InterPro" id="IPR045076">
    <property type="entry name" value="MutS"/>
</dbReference>
<evidence type="ECO:0000256" key="3">
    <source>
        <dbReference type="ARBA" id="ARBA00023125"/>
    </source>
</evidence>
<evidence type="ECO:0000313" key="7">
    <source>
        <dbReference type="EMBL" id="GAX74806.1"/>
    </source>
</evidence>
<dbReference type="InterPro" id="IPR000432">
    <property type="entry name" value="DNA_mismatch_repair_MutS_C"/>
</dbReference>
<keyword evidence="1" id="KW-0547">Nucleotide-binding</keyword>
<dbReference type="SUPFAM" id="SSF52540">
    <property type="entry name" value="P-loop containing nucleoside triphosphate hydrolases"/>
    <property type="match status" value="1"/>
</dbReference>
<feature type="domain" description="DNA mismatch repair proteins mutS family" evidence="6">
    <location>
        <begin position="630"/>
        <end position="646"/>
    </location>
</feature>
<dbReference type="GO" id="GO:0016887">
    <property type="term" value="F:ATP hydrolysis activity"/>
    <property type="evidence" value="ECO:0007669"/>
    <property type="project" value="InterPro"/>
</dbReference>
<dbReference type="EMBL" id="BEGY01000009">
    <property type="protein sequence ID" value="GAX74806.1"/>
    <property type="molecule type" value="Genomic_DNA"/>
</dbReference>
<dbReference type="OrthoDB" id="1924787at2759"/>
<gene>
    <name evidence="7" type="ORF">CEUSTIGMA_g2253.t1</name>
</gene>
<organism evidence="7 8">
    <name type="scientific">Chlamydomonas eustigma</name>
    <dbReference type="NCBI Taxonomy" id="1157962"/>
    <lineage>
        <taxon>Eukaryota</taxon>
        <taxon>Viridiplantae</taxon>
        <taxon>Chlorophyta</taxon>
        <taxon>core chlorophytes</taxon>
        <taxon>Chlorophyceae</taxon>
        <taxon>CS clade</taxon>
        <taxon>Chlamydomonadales</taxon>
        <taxon>Chlamydomonadaceae</taxon>
        <taxon>Chlamydomonas</taxon>
    </lineage>
</organism>
<dbReference type="PIRSF" id="PIRSF005814">
    <property type="entry name" value="MutS_YshD"/>
    <property type="match status" value="1"/>
</dbReference>
<keyword evidence="4" id="KW-0175">Coiled coil</keyword>
<dbReference type="PANTHER" id="PTHR48466">
    <property type="entry name" value="OS10G0509000 PROTEIN-RELATED"/>
    <property type="match status" value="1"/>
</dbReference>
<dbReference type="STRING" id="1157962.A0A250WVL6"/>
<dbReference type="SMART" id="SM00533">
    <property type="entry name" value="MUTSd"/>
    <property type="match status" value="1"/>
</dbReference>
<dbReference type="InterPro" id="IPR036187">
    <property type="entry name" value="DNA_mismatch_repair_MutS_sf"/>
</dbReference>
<keyword evidence="2" id="KW-0067">ATP-binding</keyword>
<keyword evidence="3" id="KW-0238">DNA-binding</keyword>
<dbReference type="SUPFAM" id="SSF48334">
    <property type="entry name" value="DNA repair protein MutS, domain III"/>
    <property type="match status" value="1"/>
</dbReference>
<dbReference type="InterPro" id="IPR027417">
    <property type="entry name" value="P-loop_NTPase"/>
</dbReference>
<sequence>MDFVTRVTSAPSVAVRKSRRHQQKSLFSYRSTDRCSKITGPCLPENFACGRKPLSSPLYSALKEVHRVEVQPVPLPAQHDQYVESIRQESLLVLEWPSVCRQVACFCSTVMASQLIASGQLPMGSSQEESEQLLRQTDEALIAGLSLKGVFDLRPALEAVCEGFLLSEKQLEGIADTLEAAFSAKSLACQVSAASGQHLYPELAVLAGGILDEEQLLLEVIRESVQRGYITDEASGKLASVRSQRSENKTKLRALMEEQARLAFSKGSSDSRSVSIMRGRFCISIKAGRSGDLPRGSVKVGQSQSGATHYYEPAPAISLNNAEALLEEAEKVEEQAVLERLTRDVVSSLRGLSSLIDSCAALDVAAARAGHARWLQGVRPRFTNSKVNAEKGRPLHGLKTADPDPDSRPEEEGRINTGGSDQVVTFSAQRLDTSSFEASPLHVPGALHPLLLEPTLAPLPDPPAVEDYQFQHGFQEAPAWEVKKSLMTGGGQEDGMPSFRPRPAPKPLDLRVPGCSEVVAITGPNTGGKTVTLKTAGLSALMAKAGLYIPVQEQQTPQQSSEPSVNGRDSPGLASSAVASTSRPCDVHLKWFDLVLADIGDAQSLQQNLSTFSGHIRRVKAILKAATPNSLVLLDEVGSGTDPLEGAALARAILDRLAGQASLTLATTHHAELRNVAKEDPRYISVSMEFDVSTLAPTYRLCWGAAGASNALDIAQALGFDSTVVREARSVAKELVARERNRASHMAAVAKSLEQQLAEAKADLEALQRKKEQRELECEQIQADVIALRVEREKIDKSPKLIAKEVQKYAEDLQNAVDEFGLGLLPLEELQKSFSKLESNIPDLIAQHRGLGREEDVQVGDRVWIMQLSGEGVVEAVSGQYVYVQPVDAAIQSIALLSFSSKRARSGSIKYKKDEIRLIQRAGSKN</sequence>
<feature type="region of interest" description="Disordered" evidence="5">
    <location>
        <begin position="385"/>
        <end position="418"/>
    </location>
</feature>
<comment type="caution">
    <text evidence="7">The sequence shown here is derived from an EMBL/GenBank/DDBJ whole genome shotgun (WGS) entry which is preliminary data.</text>
</comment>
<accession>A0A250WVL6</accession>
<reference evidence="7 8" key="1">
    <citation type="submission" date="2017-08" db="EMBL/GenBank/DDBJ databases">
        <title>Acidophilic green algal genome provides insights into adaptation to an acidic environment.</title>
        <authorList>
            <person name="Hirooka S."/>
            <person name="Hirose Y."/>
            <person name="Kanesaki Y."/>
            <person name="Higuchi S."/>
            <person name="Fujiwara T."/>
            <person name="Onuma R."/>
            <person name="Era A."/>
            <person name="Ohbayashi R."/>
            <person name="Uzuka A."/>
            <person name="Nozaki H."/>
            <person name="Yoshikawa H."/>
            <person name="Miyagishima S.Y."/>
        </authorList>
    </citation>
    <scope>NUCLEOTIDE SEQUENCE [LARGE SCALE GENOMIC DNA]</scope>
    <source>
        <strain evidence="7 8">NIES-2499</strain>
    </source>
</reference>
<dbReference type="Proteomes" id="UP000232323">
    <property type="component" value="Unassembled WGS sequence"/>
</dbReference>
<dbReference type="GO" id="GO:0005524">
    <property type="term" value="F:ATP binding"/>
    <property type="evidence" value="ECO:0007669"/>
    <property type="project" value="UniProtKB-KW"/>
</dbReference>
<protein>
    <recommendedName>
        <fullName evidence="6">DNA mismatch repair proteins mutS family domain-containing protein</fullName>
    </recommendedName>
</protein>
<dbReference type="PANTHER" id="PTHR48466:SF2">
    <property type="entry name" value="OS10G0509000 PROTEIN"/>
    <property type="match status" value="1"/>
</dbReference>
<dbReference type="SMART" id="SM00534">
    <property type="entry name" value="MUTSac"/>
    <property type="match status" value="1"/>
</dbReference>
<feature type="compositionally biased region" description="Basic and acidic residues" evidence="5">
    <location>
        <begin position="388"/>
        <end position="414"/>
    </location>
</feature>
<dbReference type="GO" id="GO:0004519">
    <property type="term" value="F:endonuclease activity"/>
    <property type="evidence" value="ECO:0007669"/>
    <property type="project" value="InterPro"/>
</dbReference>
<dbReference type="GO" id="GO:0045910">
    <property type="term" value="P:negative regulation of DNA recombination"/>
    <property type="evidence" value="ECO:0007669"/>
    <property type="project" value="InterPro"/>
</dbReference>
<dbReference type="Gene3D" id="3.40.50.300">
    <property type="entry name" value="P-loop containing nucleotide triphosphate hydrolases"/>
    <property type="match status" value="1"/>
</dbReference>